<dbReference type="InterPro" id="IPR006134">
    <property type="entry name" value="DNA-dir_DNA_pol_B_multi_dom"/>
</dbReference>
<protein>
    <recommendedName>
        <fullName evidence="2">DNA-directed DNA polymerase</fullName>
        <ecNumber evidence="2">2.7.7.7</ecNumber>
    </recommendedName>
</protein>
<dbReference type="InterPro" id="IPR006133">
    <property type="entry name" value="DNA-dir_DNA_pol_B_exonuc"/>
</dbReference>
<evidence type="ECO:0000256" key="5">
    <source>
        <dbReference type="ARBA" id="ARBA00022932"/>
    </source>
</evidence>
<feature type="domain" description="DNA-directed DNA polymerase family B exonuclease" evidence="9">
    <location>
        <begin position="172"/>
        <end position="273"/>
    </location>
</feature>
<dbReference type="KEGG" id="sti:Sthe_0516"/>
<dbReference type="InParanoid" id="D1C137"/>
<comment type="similarity">
    <text evidence="1">Belongs to the DNA polymerase type-B family.</text>
</comment>
<dbReference type="InterPro" id="IPR043502">
    <property type="entry name" value="DNA/RNA_pol_sf"/>
</dbReference>
<keyword evidence="11" id="KW-1185">Reference proteome</keyword>
<evidence type="ECO:0000259" key="9">
    <source>
        <dbReference type="Pfam" id="PF03104"/>
    </source>
</evidence>
<dbReference type="SMART" id="SM00486">
    <property type="entry name" value="POLBc"/>
    <property type="match status" value="1"/>
</dbReference>
<dbReference type="EC" id="2.7.7.7" evidence="2"/>
<proteinExistence type="inferred from homology"/>
<dbReference type="EMBL" id="CP001823">
    <property type="protein sequence ID" value="ACZ37954.1"/>
    <property type="molecule type" value="Genomic_DNA"/>
</dbReference>
<dbReference type="Gene3D" id="3.90.1600.10">
    <property type="entry name" value="Palm domain of DNA polymerase"/>
    <property type="match status" value="1"/>
</dbReference>
<reference evidence="11" key="1">
    <citation type="submission" date="2009-11" db="EMBL/GenBank/DDBJ databases">
        <title>The complete chromosome 1 of Sphaerobacter thermophilus DSM 20745.</title>
        <authorList>
            <person name="Lucas S."/>
            <person name="Copeland A."/>
            <person name="Lapidus A."/>
            <person name="Glavina del Rio T."/>
            <person name="Dalin E."/>
            <person name="Tice H."/>
            <person name="Bruce D."/>
            <person name="Goodwin L."/>
            <person name="Pitluck S."/>
            <person name="Kyrpides N."/>
            <person name="Mavromatis K."/>
            <person name="Ivanova N."/>
            <person name="Mikhailova N."/>
            <person name="LaButti K.M."/>
            <person name="Clum A."/>
            <person name="Sun H.I."/>
            <person name="Brettin T."/>
            <person name="Detter J.C."/>
            <person name="Han C."/>
            <person name="Larimer F."/>
            <person name="Land M."/>
            <person name="Hauser L."/>
            <person name="Markowitz V."/>
            <person name="Cheng J.F."/>
            <person name="Hugenholtz P."/>
            <person name="Woyke T."/>
            <person name="Wu D."/>
            <person name="Steenblock K."/>
            <person name="Schneider S."/>
            <person name="Pukall R."/>
            <person name="Goeker M."/>
            <person name="Klenk H.P."/>
            <person name="Eisen J.A."/>
        </authorList>
    </citation>
    <scope>NUCLEOTIDE SEQUENCE [LARGE SCALE GENOMIC DNA]</scope>
    <source>
        <strain evidence="11">ATCC 49802 / DSM 20745 / S 6022</strain>
    </source>
</reference>
<dbReference type="Pfam" id="PF00136">
    <property type="entry name" value="DNA_pol_B"/>
    <property type="match status" value="1"/>
</dbReference>
<keyword evidence="5" id="KW-0239">DNA-directed DNA polymerase</keyword>
<dbReference type="InterPro" id="IPR023211">
    <property type="entry name" value="DNA_pol_palm_dom_sf"/>
</dbReference>
<dbReference type="InterPro" id="IPR036397">
    <property type="entry name" value="RNaseH_sf"/>
</dbReference>
<evidence type="ECO:0000256" key="3">
    <source>
        <dbReference type="ARBA" id="ARBA00022679"/>
    </source>
</evidence>
<dbReference type="GO" id="GO:0003887">
    <property type="term" value="F:DNA-directed DNA polymerase activity"/>
    <property type="evidence" value="ECO:0007669"/>
    <property type="project" value="UniProtKB-KW"/>
</dbReference>
<dbReference type="PANTHER" id="PTHR10322">
    <property type="entry name" value="DNA POLYMERASE CATALYTIC SUBUNIT"/>
    <property type="match status" value="1"/>
</dbReference>
<reference evidence="10 11" key="2">
    <citation type="journal article" date="2010" name="Stand. Genomic Sci.">
        <title>Complete genome sequence of Desulfohalobium retbaense type strain (HR(100)).</title>
        <authorList>
            <person name="Spring S."/>
            <person name="Nolan M."/>
            <person name="Lapidus A."/>
            <person name="Glavina Del Rio T."/>
            <person name="Copeland A."/>
            <person name="Tice H."/>
            <person name="Cheng J.F."/>
            <person name="Lucas S."/>
            <person name="Land M."/>
            <person name="Chen F."/>
            <person name="Bruce D."/>
            <person name="Goodwin L."/>
            <person name="Pitluck S."/>
            <person name="Ivanova N."/>
            <person name="Mavromatis K."/>
            <person name="Mikhailova N."/>
            <person name="Pati A."/>
            <person name="Chen A."/>
            <person name="Palaniappan K."/>
            <person name="Hauser L."/>
            <person name="Chang Y.J."/>
            <person name="Jeffries C.D."/>
            <person name="Munk C."/>
            <person name="Kiss H."/>
            <person name="Chain P."/>
            <person name="Han C."/>
            <person name="Brettin T."/>
            <person name="Detter J.C."/>
            <person name="Schuler E."/>
            <person name="Goker M."/>
            <person name="Rohde M."/>
            <person name="Bristow J."/>
            <person name="Eisen J.A."/>
            <person name="Markowitz V."/>
            <person name="Hugenholtz P."/>
            <person name="Kyrpides N.C."/>
            <person name="Klenk H.P."/>
        </authorList>
    </citation>
    <scope>NUCLEOTIDE SEQUENCE [LARGE SCALE GENOMIC DNA]</scope>
    <source>
        <strain evidence="11">ATCC 49802 / DSM 20745 / S 6022</strain>
    </source>
</reference>
<organism evidence="10 11">
    <name type="scientific">Sphaerobacter thermophilus (strain ATCC 49802 / DSM 20745 / KCCM 41009 / NCIMB 13125 / S 6022)</name>
    <dbReference type="NCBI Taxonomy" id="479434"/>
    <lineage>
        <taxon>Bacteria</taxon>
        <taxon>Pseudomonadati</taxon>
        <taxon>Thermomicrobiota</taxon>
        <taxon>Thermomicrobia</taxon>
        <taxon>Sphaerobacterales</taxon>
        <taxon>Sphaerobacterineae</taxon>
        <taxon>Sphaerobacteraceae</taxon>
        <taxon>Sphaerobacter</taxon>
    </lineage>
</organism>
<dbReference type="HOGENOM" id="CLU_000203_6_1_0"/>
<evidence type="ECO:0000313" key="11">
    <source>
        <dbReference type="Proteomes" id="UP000002027"/>
    </source>
</evidence>
<dbReference type="eggNOG" id="COG0417">
    <property type="taxonomic scope" value="Bacteria"/>
</dbReference>
<keyword evidence="6" id="KW-0238">DNA-binding</keyword>
<dbReference type="InterPro" id="IPR050240">
    <property type="entry name" value="DNA_pol_type-B"/>
</dbReference>
<dbReference type="SUPFAM" id="SSF56672">
    <property type="entry name" value="DNA/RNA polymerases"/>
    <property type="match status" value="1"/>
</dbReference>
<dbReference type="SUPFAM" id="SSF53098">
    <property type="entry name" value="Ribonuclease H-like"/>
    <property type="match status" value="1"/>
</dbReference>
<dbReference type="Gene3D" id="3.30.420.10">
    <property type="entry name" value="Ribonuclease H-like superfamily/Ribonuclease H"/>
    <property type="match status" value="1"/>
</dbReference>
<gene>
    <name evidence="10" type="ordered locus">Sthe_0516</name>
</gene>
<evidence type="ECO:0000256" key="6">
    <source>
        <dbReference type="ARBA" id="ARBA00023125"/>
    </source>
</evidence>
<dbReference type="GO" id="GO:0000166">
    <property type="term" value="F:nucleotide binding"/>
    <property type="evidence" value="ECO:0007669"/>
    <property type="project" value="InterPro"/>
</dbReference>
<dbReference type="Proteomes" id="UP000002027">
    <property type="component" value="Chromosome 1"/>
</dbReference>
<dbReference type="GO" id="GO:0003677">
    <property type="term" value="F:DNA binding"/>
    <property type="evidence" value="ECO:0007669"/>
    <property type="project" value="UniProtKB-KW"/>
</dbReference>
<dbReference type="AlphaFoldDB" id="D1C137"/>
<name>D1C137_SPHTD</name>
<evidence type="ECO:0000256" key="2">
    <source>
        <dbReference type="ARBA" id="ARBA00012417"/>
    </source>
</evidence>
<keyword evidence="3" id="KW-0808">Transferase</keyword>
<sequence>MQDRTTLLYGQDPTERIVAVERAGQAQVRVFRRLHGDRVVAETAPFHPWAVLTEEGTNALDRRGAEVVRLQGDLPLRYLARFVSWSAFRTAMEQIQQRGYPVHTFGHPTDQYLTLTGRNLFRGMNFDDIVRMQVDIETTGFDARSNRAEILVVALATNRGHREVLDVADLGEAGVLRTLTERIQQIDPDVIEGHNLFNFDLPFLMERARQHGVTLAWGRDGSPPRIGGTQRFKAGARTIPYQAVSIFGRHIVDTYQQIQRYDTANELESYGLKQSIDALGLTHPDRVFIPGEEIGRVYAEDRQRVHAYALDDVADVALLSELALPTEFYQSQILPRGLQGVATGGPGEKINYLMTRVYLALEHSLPLPDTPKPYPGGYTEVRRVGVFRPVVKCDVESLYPAIMLSDRIAPATDVLQVYLGLLEVLTARRLEAKRRARETTGAEQARWLGLQSSFKVLINSFYGYLGYSRALFSDFDAARRVTLRGQEIIRQVVDALDDAGAETIEIDTDGVYFRPSPSVRGREAEEAFVAAIGERLPRGISLAHDGSFDGMISLKTKNYVLRAHDGRIILKGSSLRSRREEPVLRRFLRDAARAFIEGTPATVRDLYLDTAERLIQRALPVHDIARWETITEKTYTSEANRRLADAAAGERIGERIAVYQRADGSLARIEHYAGDEDVDYLLRRLRDMAARFRPLFPDDAAFDHHFPPLTARSDVALVRAAPAVQQLSMF</sequence>
<dbReference type="InterPro" id="IPR006172">
    <property type="entry name" value="DNA-dir_DNA_pol_B"/>
</dbReference>
<dbReference type="STRING" id="479434.Sthe_0516"/>
<dbReference type="Pfam" id="PF03104">
    <property type="entry name" value="DNA_pol_B_exo1"/>
    <property type="match status" value="1"/>
</dbReference>
<keyword evidence="4" id="KW-0548">Nucleotidyltransferase</keyword>
<feature type="domain" description="DNA-directed DNA polymerase family B multifunctional" evidence="8">
    <location>
        <begin position="421"/>
        <end position="501"/>
    </location>
</feature>
<comment type="catalytic activity">
    <reaction evidence="7">
        <text>DNA(n) + a 2'-deoxyribonucleoside 5'-triphosphate = DNA(n+1) + diphosphate</text>
        <dbReference type="Rhea" id="RHEA:22508"/>
        <dbReference type="Rhea" id="RHEA-COMP:17339"/>
        <dbReference type="Rhea" id="RHEA-COMP:17340"/>
        <dbReference type="ChEBI" id="CHEBI:33019"/>
        <dbReference type="ChEBI" id="CHEBI:61560"/>
        <dbReference type="ChEBI" id="CHEBI:173112"/>
        <dbReference type="EC" id="2.7.7.7"/>
    </reaction>
</comment>
<dbReference type="InterPro" id="IPR012337">
    <property type="entry name" value="RNaseH-like_sf"/>
</dbReference>
<dbReference type="PANTHER" id="PTHR10322:SF23">
    <property type="entry name" value="DNA POLYMERASE DELTA CATALYTIC SUBUNIT"/>
    <property type="match status" value="1"/>
</dbReference>
<evidence type="ECO:0000256" key="4">
    <source>
        <dbReference type="ARBA" id="ARBA00022695"/>
    </source>
</evidence>
<evidence type="ECO:0000256" key="1">
    <source>
        <dbReference type="ARBA" id="ARBA00005755"/>
    </source>
</evidence>
<accession>D1C137</accession>
<evidence type="ECO:0000313" key="10">
    <source>
        <dbReference type="EMBL" id="ACZ37954.1"/>
    </source>
</evidence>
<evidence type="ECO:0000256" key="7">
    <source>
        <dbReference type="ARBA" id="ARBA00049244"/>
    </source>
</evidence>
<evidence type="ECO:0000259" key="8">
    <source>
        <dbReference type="Pfam" id="PF00136"/>
    </source>
</evidence>
<dbReference type="RefSeq" id="WP_012871001.1">
    <property type="nucleotide sequence ID" value="NC_013523.1"/>
</dbReference>